<keyword evidence="1" id="KW-0732">Signal</keyword>
<dbReference type="AlphaFoldDB" id="A0A3B3Q606"/>
<reference evidence="7" key="1">
    <citation type="submission" date="2025-08" db="UniProtKB">
        <authorList>
            <consortium name="Ensembl"/>
        </authorList>
    </citation>
    <scope>IDENTIFICATION</scope>
</reference>
<dbReference type="InterPro" id="IPR007110">
    <property type="entry name" value="Ig-like_dom"/>
</dbReference>
<sequence length="119" mass="13325">MSILKFLILTEDAITPFKDKVHVTEGENVTLSCNYSGSVTNLQWYRQYPRSAPEFLLLILEVTESVPNPKFDASLNTSAKTVPLTVQNVQLSDSAVYYCALSPTVRITFSHPLQKHLGH</sequence>
<dbReference type="GO" id="GO:0002250">
    <property type="term" value="P:adaptive immune response"/>
    <property type="evidence" value="ECO:0007669"/>
    <property type="project" value="UniProtKB-KW"/>
</dbReference>
<dbReference type="Pfam" id="PF07686">
    <property type="entry name" value="V-set"/>
    <property type="match status" value="1"/>
</dbReference>
<name>A0A3B3Q606_9TELE</name>
<dbReference type="PANTHER" id="PTHR19367">
    <property type="entry name" value="T-CELL RECEPTOR ALPHA CHAIN V REGION"/>
    <property type="match status" value="1"/>
</dbReference>
<dbReference type="InterPro" id="IPR003599">
    <property type="entry name" value="Ig_sub"/>
</dbReference>
<keyword evidence="5" id="KW-0391">Immunity</keyword>
<evidence type="ECO:0000256" key="5">
    <source>
        <dbReference type="ARBA" id="ARBA00043266"/>
    </source>
</evidence>
<evidence type="ECO:0000313" key="7">
    <source>
        <dbReference type="Ensembl" id="ENSPKIP00000001070.1"/>
    </source>
</evidence>
<keyword evidence="5" id="KW-1279">T cell receptor</keyword>
<keyword evidence="8" id="KW-1185">Reference proteome</keyword>
<dbReference type="InterPro" id="IPR013783">
    <property type="entry name" value="Ig-like_fold"/>
</dbReference>
<evidence type="ECO:0000256" key="2">
    <source>
        <dbReference type="ARBA" id="ARBA00023130"/>
    </source>
</evidence>
<feature type="domain" description="Ig-like" evidence="6">
    <location>
        <begin position="16"/>
        <end position="110"/>
    </location>
</feature>
<evidence type="ECO:0000256" key="4">
    <source>
        <dbReference type="ARBA" id="ARBA00023319"/>
    </source>
</evidence>
<evidence type="ECO:0000313" key="8">
    <source>
        <dbReference type="Proteomes" id="UP000261540"/>
    </source>
</evidence>
<dbReference type="Proteomes" id="UP000261540">
    <property type="component" value="Unplaced"/>
</dbReference>
<dbReference type="SMART" id="SM00406">
    <property type="entry name" value="IGv"/>
    <property type="match status" value="1"/>
</dbReference>
<reference evidence="7" key="2">
    <citation type="submission" date="2025-09" db="UniProtKB">
        <authorList>
            <consortium name="Ensembl"/>
        </authorList>
    </citation>
    <scope>IDENTIFICATION</scope>
</reference>
<evidence type="ECO:0000259" key="6">
    <source>
        <dbReference type="PROSITE" id="PS50835"/>
    </source>
</evidence>
<organism evidence="7 8">
    <name type="scientific">Paramormyrops kingsleyae</name>
    <dbReference type="NCBI Taxonomy" id="1676925"/>
    <lineage>
        <taxon>Eukaryota</taxon>
        <taxon>Metazoa</taxon>
        <taxon>Chordata</taxon>
        <taxon>Craniata</taxon>
        <taxon>Vertebrata</taxon>
        <taxon>Euteleostomi</taxon>
        <taxon>Actinopterygii</taxon>
        <taxon>Neopterygii</taxon>
        <taxon>Teleostei</taxon>
        <taxon>Osteoglossocephala</taxon>
        <taxon>Osteoglossomorpha</taxon>
        <taxon>Osteoglossiformes</taxon>
        <taxon>Mormyridae</taxon>
        <taxon>Paramormyrops</taxon>
    </lineage>
</organism>
<dbReference type="PROSITE" id="PS50835">
    <property type="entry name" value="IG_LIKE"/>
    <property type="match status" value="1"/>
</dbReference>
<dbReference type="GeneTree" id="ENSGT01030000234557"/>
<evidence type="ECO:0000256" key="1">
    <source>
        <dbReference type="ARBA" id="ARBA00022729"/>
    </source>
</evidence>
<keyword evidence="2" id="KW-1064">Adaptive immunity</keyword>
<dbReference type="Gene3D" id="2.60.40.10">
    <property type="entry name" value="Immunoglobulins"/>
    <property type="match status" value="1"/>
</dbReference>
<accession>A0A3B3Q606</accession>
<dbReference type="InterPro" id="IPR036179">
    <property type="entry name" value="Ig-like_dom_sf"/>
</dbReference>
<proteinExistence type="predicted"/>
<dbReference type="SUPFAM" id="SSF48726">
    <property type="entry name" value="Immunoglobulin"/>
    <property type="match status" value="1"/>
</dbReference>
<dbReference type="InterPro" id="IPR013106">
    <property type="entry name" value="Ig_V-set"/>
</dbReference>
<dbReference type="SMART" id="SM00409">
    <property type="entry name" value="IG"/>
    <property type="match status" value="1"/>
</dbReference>
<dbReference type="PANTHER" id="PTHR19367:SF18">
    <property type="entry name" value="T CELL RECEPTOR ALPHA VARIABLE 16"/>
    <property type="match status" value="1"/>
</dbReference>
<dbReference type="GO" id="GO:0042101">
    <property type="term" value="C:T cell receptor complex"/>
    <property type="evidence" value="ECO:0007669"/>
    <property type="project" value="UniProtKB-KW"/>
</dbReference>
<dbReference type="InterPro" id="IPR051287">
    <property type="entry name" value="TCR_variable_region"/>
</dbReference>
<keyword evidence="4" id="KW-0393">Immunoglobulin domain</keyword>
<keyword evidence="3" id="KW-0675">Receptor</keyword>
<dbReference type="Ensembl" id="ENSPKIT00000024981.1">
    <property type="protein sequence ID" value="ENSPKIP00000001070.1"/>
    <property type="gene ID" value="ENSPKIG00000019497.1"/>
</dbReference>
<protein>
    <recommendedName>
        <fullName evidence="6">Ig-like domain-containing protein</fullName>
    </recommendedName>
</protein>
<evidence type="ECO:0000256" key="3">
    <source>
        <dbReference type="ARBA" id="ARBA00023170"/>
    </source>
</evidence>